<comment type="caution">
    <text evidence="1">The sequence shown here is derived from an EMBL/GenBank/DDBJ whole genome shotgun (WGS) entry which is preliminary data.</text>
</comment>
<gene>
    <name evidence="1" type="ORF">FHS23_001669</name>
</gene>
<dbReference type="RefSeq" id="WP_183650345.1">
    <property type="nucleotide sequence ID" value="NZ_JACHWU010000001.1"/>
</dbReference>
<dbReference type="AlphaFoldDB" id="A0A839S053"/>
<accession>A0A839S053</accession>
<proteinExistence type="predicted"/>
<dbReference type="EMBL" id="JACHWU010000001">
    <property type="protein sequence ID" value="MBB3050674.1"/>
    <property type="molecule type" value="Genomic_DNA"/>
</dbReference>
<keyword evidence="2" id="KW-1185">Reference proteome</keyword>
<evidence type="ECO:0000313" key="2">
    <source>
        <dbReference type="Proteomes" id="UP000550714"/>
    </source>
</evidence>
<dbReference type="Proteomes" id="UP000550714">
    <property type="component" value="Unassembled WGS sequence"/>
</dbReference>
<protein>
    <recommendedName>
        <fullName evidence="3">Prevent-host-death family protein</fullName>
    </recommendedName>
</protein>
<reference evidence="1 2" key="1">
    <citation type="submission" date="2020-08" db="EMBL/GenBank/DDBJ databases">
        <title>Genomic Encyclopedia of Type Strains, Phase III (KMG-III): the genomes of soil and plant-associated and newly described type strains.</title>
        <authorList>
            <person name="Whitman W."/>
        </authorList>
    </citation>
    <scope>NUCLEOTIDE SEQUENCE [LARGE SCALE GENOMIC DNA]</scope>
    <source>
        <strain evidence="1 2">CECT 8577</strain>
    </source>
</reference>
<evidence type="ECO:0008006" key="3">
    <source>
        <dbReference type="Google" id="ProtNLM"/>
    </source>
</evidence>
<organism evidence="1 2">
    <name type="scientific">Prauserella isguenensis</name>
    <dbReference type="NCBI Taxonomy" id="1470180"/>
    <lineage>
        <taxon>Bacteria</taxon>
        <taxon>Bacillati</taxon>
        <taxon>Actinomycetota</taxon>
        <taxon>Actinomycetes</taxon>
        <taxon>Pseudonocardiales</taxon>
        <taxon>Pseudonocardiaceae</taxon>
        <taxon>Prauserella</taxon>
    </lineage>
</organism>
<name>A0A839S053_9PSEU</name>
<sequence length="161" mass="17958">MAGVLPEMNYSDLSRRSHVVADAVEAAPGRAVRIRRRDAADGDLVLKTEEREREEHEVMSATTSLFVAMMRDNERARSLLVEVVPTAFPWVRFLPREDVQAFVVELVGTLESADGIDQNPAPVLQVINEWRNTANVWADPELVEQLNVPADDFGPVPEPQA</sequence>
<evidence type="ECO:0000313" key="1">
    <source>
        <dbReference type="EMBL" id="MBB3050674.1"/>
    </source>
</evidence>